<feature type="chain" id="PRO_5045193555" evidence="1">
    <location>
        <begin position="27"/>
        <end position="198"/>
    </location>
</feature>
<accession>A0ABN3SA94</accession>
<dbReference type="RefSeq" id="WP_346149743.1">
    <property type="nucleotide sequence ID" value="NZ_BAAATE010000013.1"/>
</dbReference>
<dbReference type="Proteomes" id="UP001501666">
    <property type="component" value="Unassembled WGS sequence"/>
</dbReference>
<protein>
    <submittedName>
        <fullName evidence="2">Uncharacterized protein</fullName>
    </submittedName>
</protein>
<feature type="signal peptide" evidence="1">
    <location>
        <begin position="1"/>
        <end position="26"/>
    </location>
</feature>
<proteinExistence type="predicted"/>
<organism evidence="2 3">
    <name type="scientific">Nonomuraea recticatena</name>
    <dbReference type="NCBI Taxonomy" id="46178"/>
    <lineage>
        <taxon>Bacteria</taxon>
        <taxon>Bacillati</taxon>
        <taxon>Actinomycetota</taxon>
        <taxon>Actinomycetes</taxon>
        <taxon>Streptosporangiales</taxon>
        <taxon>Streptosporangiaceae</taxon>
        <taxon>Nonomuraea</taxon>
    </lineage>
</organism>
<evidence type="ECO:0000256" key="1">
    <source>
        <dbReference type="SAM" id="SignalP"/>
    </source>
</evidence>
<reference evidence="2 3" key="1">
    <citation type="journal article" date="2019" name="Int. J. Syst. Evol. Microbiol.">
        <title>The Global Catalogue of Microorganisms (GCM) 10K type strain sequencing project: providing services to taxonomists for standard genome sequencing and annotation.</title>
        <authorList>
            <consortium name="The Broad Institute Genomics Platform"/>
            <consortium name="The Broad Institute Genome Sequencing Center for Infectious Disease"/>
            <person name="Wu L."/>
            <person name="Ma J."/>
        </authorList>
    </citation>
    <scope>NUCLEOTIDE SEQUENCE [LARGE SCALE GENOMIC DNA]</scope>
    <source>
        <strain evidence="2 3">JCM 6835</strain>
    </source>
</reference>
<name>A0ABN3SA94_9ACTN</name>
<dbReference type="EMBL" id="BAAATE010000013">
    <property type="protein sequence ID" value="GAA2670680.1"/>
    <property type="molecule type" value="Genomic_DNA"/>
</dbReference>
<comment type="caution">
    <text evidence="2">The sequence shown here is derived from an EMBL/GenBank/DDBJ whole genome shotgun (WGS) entry which is preliminary data.</text>
</comment>
<evidence type="ECO:0000313" key="3">
    <source>
        <dbReference type="Proteomes" id="UP001501666"/>
    </source>
</evidence>
<keyword evidence="3" id="KW-1185">Reference proteome</keyword>
<evidence type="ECO:0000313" key="2">
    <source>
        <dbReference type="EMBL" id="GAA2670680.1"/>
    </source>
</evidence>
<gene>
    <name evidence="2" type="ORF">GCM10010412_049820</name>
</gene>
<keyword evidence="1" id="KW-0732">Signal</keyword>
<sequence>MVNRLCRTAGILALVLATTLGGGAAADPVPLDPDSAMTMDPVTPDPETTDFLVPEETRVGVQAAAGPIGGSCGPNINPYPYVPRESDRWYRGGVQAGAGAARLYTSKNRVYYNRNTKRYERIYWVWGSNLKPGDVVTLDWSDDNRKTWRYCHRTIASGKSSVTTPAINNWGSRWFRTCFKLKVWGYWSCDYYKTWYTD</sequence>